<dbReference type="Pfam" id="PF00892">
    <property type="entry name" value="EamA"/>
    <property type="match status" value="2"/>
</dbReference>
<accession>A0A9X3E5W8</accession>
<dbReference type="AlphaFoldDB" id="A0A9X3E5W8"/>
<evidence type="ECO:0000256" key="3">
    <source>
        <dbReference type="ARBA" id="ARBA00022692"/>
    </source>
</evidence>
<feature type="transmembrane region" description="Helical" evidence="6">
    <location>
        <begin position="154"/>
        <end position="178"/>
    </location>
</feature>
<feature type="transmembrane region" description="Helical" evidence="6">
    <location>
        <begin position="256"/>
        <end position="275"/>
    </location>
</feature>
<feature type="domain" description="EamA" evidence="7">
    <location>
        <begin position="163"/>
        <end position="296"/>
    </location>
</feature>
<feature type="domain" description="EamA" evidence="7">
    <location>
        <begin position="16"/>
        <end position="148"/>
    </location>
</feature>
<reference evidence="8" key="1">
    <citation type="submission" date="2022-11" db="EMBL/GenBank/DDBJ databases">
        <title>Biodiversity and phylogenetic relationships of bacteria.</title>
        <authorList>
            <person name="Machado R.A.R."/>
            <person name="Bhat A."/>
            <person name="Loulou A."/>
            <person name="Kallel S."/>
        </authorList>
    </citation>
    <scope>NUCLEOTIDE SEQUENCE</scope>
    <source>
        <strain evidence="8">K-TC2</strain>
    </source>
</reference>
<evidence type="ECO:0000256" key="2">
    <source>
        <dbReference type="ARBA" id="ARBA00007362"/>
    </source>
</evidence>
<evidence type="ECO:0000256" key="5">
    <source>
        <dbReference type="ARBA" id="ARBA00023136"/>
    </source>
</evidence>
<feature type="transmembrane region" description="Helical" evidence="6">
    <location>
        <begin position="281"/>
        <end position="301"/>
    </location>
</feature>
<proteinExistence type="inferred from homology"/>
<dbReference type="PANTHER" id="PTHR32322:SF2">
    <property type="entry name" value="EAMA DOMAIN-CONTAINING PROTEIN"/>
    <property type="match status" value="1"/>
</dbReference>
<dbReference type="PANTHER" id="PTHR32322">
    <property type="entry name" value="INNER MEMBRANE TRANSPORTER"/>
    <property type="match status" value="1"/>
</dbReference>
<keyword evidence="5 6" id="KW-0472">Membrane</keyword>
<dbReference type="EMBL" id="JAPKNK010000009">
    <property type="protein sequence ID" value="MCX5571312.1"/>
    <property type="molecule type" value="Genomic_DNA"/>
</dbReference>
<comment type="similarity">
    <text evidence="2">Belongs to the EamA transporter family.</text>
</comment>
<dbReference type="Proteomes" id="UP001144805">
    <property type="component" value="Unassembled WGS sequence"/>
</dbReference>
<evidence type="ECO:0000256" key="6">
    <source>
        <dbReference type="SAM" id="Phobius"/>
    </source>
</evidence>
<dbReference type="InterPro" id="IPR000620">
    <property type="entry name" value="EamA_dom"/>
</dbReference>
<evidence type="ECO:0000313" key="9">
    <source>
        <dbReference type="Proteomes" id="UP001144805"/>
    </source>
</evidence>
<dbReference type="GO" id="GO:0016020">
    <property type="term" value="C:membrane"/>
    <property type="evidence" value="ECO:0007669"/>
    <property type="project" value="UniProtKB-SubCell"/>
</dbReference>
<feature type="transmembrane region" description="Helical" evidence="6">
    <location>
        <begin position="131"/>
        <end position="148"/>
    </location>
</feature>
<comment type="subcellular location">
    <subcellularLocation>
        <location evidence="1">Membrane</location>
        <topology evidence="1">Multi-pass membrane protein</topology>
    </subcellularLocation>
</comment>
<comment type="caution">
    <text evidence="8">The sequence shown here is derived from an EMBL/GenBank/DDBJ whole genome shotgun (WGS) entry which is preliminary data.</text>
</comment>
<protein>
    <submittedName>
        <fullName evidence="8">DMT family transporter</fullName>
    </submittedName>
</protein>
<evidence type="ECO:0000256" key="4">
    <source>
        <dbReference type="ARBA" id="ARBA00022989"/>
    </source>
</evidence>
<sequence length="309" mass="34027">MSLLSRAFAWLFNRPYLLLALTFLFWAINIVLGRYVAGSIPPVALAQVRWAGASLIILPFAWPHLKRDWPAIRRSLAIMLLLAASGIGAYNTLAYYGLQYTEALNGLLMQSIAPLVIGVWSLILFRDRMTAPQITGVCLSLSGVVLIICRGDPMVLLHLTLNIGDIIMLLAISCYGFYSALLKKGPRIHYLSMLGFTIPAGATMILPFWIWEMVSGKFMHATPLTFAVLAYVVVIPSVVAYMFFNRGVALIGPNRAGPFFHLLPVFGSIIAILFLGEQPRWYHGAGYALIIGGIALAQLSLSRIRAFGR</sequence>
<keyword evidence="4 6" id="KW-1133">Transmembrane helix</keyword>
<keyword evidence="9" id="KW-1185">Reference proteome</keyword>
<organism evidence="8 9">
    <name type="scientific">Kaistia nematophila</name>
    <dbReference type="NCBI Taxonomy" id="2994654"/>
    <lineage>
        <taxon>Bacteria</taxon>
        <taxon>Pseudomonadati</taxon>
        <taxon>Pseudomonadota</taxon>
        <taxon>Alphaproteobacteria</taxon>
        <taxon>Hyphomicrobiales</taxon>
        <taxon>Kaistiaceae</taxon>
        <taxon>Kaistia</taxon>
    </lineage>
</organism>
<dbReference type="SUPFAM" id="SSF103481">
    <property type="entry name" value="Multidrug resistance efflux transporter EmrE"/>
    <property type="match status" value="2"/>
</dbReference>
<feature type="transmembrane region" description="Helical" evidence="6">
    <location>
        <begin position="223"/>
        <end position="244"/>
    </location>
</feature>
<feature type="transmembrane region" description="Helical" evidence="6">
    <location>
        <begin position="104"/>
        <end position="124"/>
    </location>
</feature>
<dbReference type="RefSeq" id="WP_266340265.1">
    <property type="nucleotide sequence ID" value="NZ_JAPKNK010000009.1"/>
</dbReference>
<gene>
    <name evidence="8" type="ORF">OSH07_19075</name>
</gene>
<evidence type="ECO:0000313" key="8">
    <source>
        <dbReference type="EMBL" id="MCX5571312.1"/>
    </source>
</evidence>
<evidence type="ECO:0000259" key="7">
    <source>
        <dbReference type="Pfam" id="PF00892"/>
    </source>
</evidence>
<keyword evidence="3 6" id="KW-0812">Transmembrane</keyword>
<feature type="transmembrane region" description="Helical" evidence="6">
    <location>
        <begin position="77"/>
        <end position="98"/>
    </location>
</feature>
<name>A0A9X3E5W8_9HYPH</name>
<feature type="transmembrane region" description="Helical" evidence="6">
    <location>
        <begin position="190"/>
        <end position="211"/>
    </location>
</feature>
<evidence type="ECO:0000256" key="1">
    <source>
        <dbReference type="ARBA" id="ARBA00004141"/>
    </source>
</evidence>
<dbReference type="InterPro" id="IPR050638">
    <property type="entry name" value="AA-Vitamin_Transporters"/>
</dbReference>
<dbReference type="InterPro" id="IPR037185">
    <property type="entry name" value="EmrE-like"/>
</dbReference>